<evidence type="ECO:0000313" key="3">
    <source>
        <dbReference type="Proteomes" id="UP000183832"/>
    </source>
</evidence>
<evidence type="ECO:0000313" key="2">
    <source>
        <dbReference type="EMBL" id="CRK99498.1"/>
    </source>
</evidence>
<name>A0A1J1II98_9DIPT</name>
<dbReference type="AlphaFoldDB" id="A0A1J1II98"/>
<keyword evidence="3" id="KW-1185">Reference proteome</keyword>
<feature type="compositionally biased region" description="Basic residues" evidence="1">
    <location>
        <begin position="21"/>
        <end position="34"/>
    </location>
</feature>
<dbReference type="OrthoDB" id="7790857at2759"/>
<evidence type="ECO:0000256" key="1">
    <source>
        <dbReference type="SAM" id="MobiDB-lite"/>
    </source>
</evidence>
<accession>A0A1J1II98</accession>
<reference evidence="2 3" key="1">
    <citation type="submission" date="2015-04" db="EMBL/GenBank/DDBJ databases">
        <authorList>
            <person name="Syromyatnikov M.Y."/>
            <person name="Popov V.N."/>
        </authorList>
    </citation>
    <scope>NUCLEOTIDE SEQUENCE [LARGE SCALE GENOMIC DNA]</scope>
</reference>
<feature type="compositionally biased region" description="Polar residues" evidence="1">
    <location>
        <begin position="48"/>
        <end position="71"/>
    </location>
</feature>
<feature type="compositionally biased region" description="Low complexity" evidence="1">
    <location>
        <begin position="75"/>
        <end position="89"/>
    </location>
</feature>
<dbReference type="EMBL" id="CVRI01000051">
    <property type="protein sequence ID" value="CRK99498.1"/>
    <property type="molecule type" value="Genomic_DNA"/>
</dbReference>
<sequence>MESSKKRKSSPQEIVQGAIKSKMKKSRRSKRRKPSTTTSNNDVLPPNDINQSGSDSDSCDVLSSFQNQTNIPHPKIQQQQQVKNQQQKGKQSEEKIKKTKPIIVESNYDVINNLINAMQLQSSTYMKLLSGRRVQILCANSDEKKKIIVELKNKQIRFHSFTEAEDKPVMFVLLGHYYIELDSMKEKLVQSGLQPTNVTFLNSNKENPLYLVHFVKASIDLPTLTHKYKFIGNLIVRWQLLDHNRKKHTQCRRCQQWGHSASNCGYEYRCVKCVKVHNPGECERTTRDNTTENSVQCVNCSEHHPANSTKCKAFVDYVTRINSRQRKNNLSTSNNVENVINDEEFQTLPSGKVATQRNVQNHLRNNEQTQQRNNVQIQQRSKLKKSSYAEAVMSSQLQSIRDQNESDDNFIDDEQQSQVSFILNPKNVNSKEKISQDIGNTMDALNKMLKEMINQFSKTLTLLSSQLVKFINHD</sequence>
<dbReference type="STRING" id="568069.A0A1J1II98"/>
<protein>
    <submittedName>
        <fullName evidence="2">CLUMA_CG012817, isoform A</fullName>
    </submittedName>
</protein>
<feature type="region of interest" description="Disordered" evidence="1">
    <location>
        <begin position="1"/>
        <end position="98"/>
    </location>
</feature>
<proteinExistence type="predicted"/>
<dbReference type="Proteomes" id="UP000183832">
    <property type="component" value="Unassembled WGS sequence"/>
</dbReference>
<gene>
    <name evidence="2" type="ORF">CLUMA_CG012817</name>
</gene>
<organism evidence="2 3">
    <name type="scientific">Clunio marinus</name>
    <dbReference type="NCBI Taxonomy" id="568069"/>
    <lineage>
        <taxon>Eukaryota</taxon>
        <taxon>Metazoa</taxon>
        <taxon>Ecdysozoa</taxon>
        <taxon>Arthropoda</taxon>
        <taxon>Hexapoda</taxon>
        <taxon>Insecta</taxon>
        <taxon>Pterygota</taxon>
        <taxon>Neoptera</taxon>
        <taxon>Endopterygota</taxon>
        <taxon>Diptera</taxon>
        <taxon>Nematocera</taxon>
        <taxon>Chironomoidea</taxon>
        <taxon>Chironomidae</taxon>
        <taxon>Clunio</taxon>
    </lineage>
</organism>